<comment type="PTM">
    <text evidence="32">Specific enzymatic cleavages in vivo yield mature proteins. Envelope glycoproteins are synthesized as a inactive precursor that is heavily N-glycosylated and processed likely by host cell furin in the Golgi to yield the mature SU and TM proteins. The cleavage site between SU and TM requires the minimal sequence [KR]-X-[KR]-R. About 2 of the 9 disulfide bonds of gp41 are reduced by P4HB/PDI, following binding to CD4 receptor.</text>
</comment>
<evidence type="ECO:0000256" key="7">
    <source>
        <dbReference type="ARBA" id="ARBA00022506"/>
    </source>
</evidence>
<dbReference type="GO" id="GO:0044175">
    <property type="term" value="C:host cell endosome membrane"/>
    <property type="evidence" value="ECO:0007669"/>
    <property type="project" value="UniProtKB-SubCell"/>
</dbReference>
<keyword evidence="8 32" id="KW-1170">Fusion of virus membrane with host endosomal membrane</keyword>
<evidence type="ECO:0000256" key="28">
    <source>
        <dbReference type="ARBA" id="ARBA00023180"/>
    </source>
</evidence>
<feature type="chain" id="PRO_5023324320" description="Transmembrane protein gp41" evidence="32">
    <location>
        <begin position="504"/>
        <end position="856"/>
    </location>
</feature>
<dbReference type="InterPro" id="IPR036377">
    <property type="entry name" value="Gp120_core_sf"/>
</dbReference>
<evidence type="ECO:0000256" key="19">
    <source>
        <dbReference type="ARBA" id="ARBA00022870"/>
    </source>
</evidence>
<dbReference type="EMBL" id="KF527102">
    <property type="protein sequence ID" value="AGU35911.1"/>
    <property type="molecule type" value="Genomic_RNA"/>
</dbReference>
<evidence type="ECO:0000256" key="16">
    <source>
        <dbReference type="ARBA" id="ARBA00022729"/>
    </source>
</evidence>
<keyword evidence="23 32" id="KW-1039">Host endosome</keyword>
<dbReference type="Pfam" id="PF00517">
    <property type="entry name" value="GP41"/>
    <property type="match status" value="1"/>
</dbReference>
<comment type="function">
    <text evidence="32">Envelope glycoprotein gp160: Oligomerizes in the host endoplasmic reticulum into predominantly trimers. In a second time, gp160 transits in the host Golgi, where glycosylation is completed. The precursor is then proteolytically cleaved in the trans-Golgi and thereby activated by cellular furin or furin-like proteases to produce gp120 and gp41.</text>
</comment>
<feature type="disulfide bond" evidence="32">
    <location>
        <begin position="214"/>
        <end position="243"/>
    </location>
</feature>
<dbReference type="FunFam" id="2.170.40.20:FF:000002">
    <property type="entry name" value="Envelope glycoprotein gp160"/>
    <property type="match status" value="1"/>
</dbReference>
<dbReference type="Gene3D" id="1.20.5.490">
    <property type="entry name" value="Single helix bin"/>
    <property type="match status" value="1"/>
</dbReference>
<keyword evidence="7 32" id="KW-1168">Fusion of virus membrane with host membrane</keyword>
<dbReference type="GO" id="GO:0055036">
    <property type="term" value="C:virion membrane"/>
    <property type="evidence" value="ECO:0007669"/>
    <property type="project" value="UniProtKB-SubCell"/>
</dbReference>
<dbReference type="FunFam" id="1.10.287.210:FF:000001">
    <property type="entry name" value="Envelope glycoprotein gp160"/>
    <property type="match status" value="1"/>
</dbReference>
<keyword evidence="26 32" id="KW-0564">Palmitate</keyword>
<keyword evidence="15 32" id="KW-0053">Apoptosis</keyword>
<keyword evidence="18 32" id="KW-0946">Virion</keyword>
<keyword evidence="13 32" id="KW-0165">Cleavage on pair of basic residues</keyword>
<evidence type="ECO:0000256" key="3">
    <source>
        <dbReference type="ARBA" id="ARBA00004505"/>
    </source>
</evidence>
<dbReference type="Gene3D" id="2.170.40.20">
    <property type="entry name" value="Human immunodeficiency virus 1, Gp160, envelope glycoprotein"/>
    <property type="match status" value="2"/>
</dbReference>
<feature type="disulfide bond" evidence="32">
    <location>
        <begin position="53"/>
        <end position="73"/>
    </location>
</feature>
<evidence type="ECO:0000256" key="9">
    <source>
        <dbReference type="ARBA" id="ARBA00022511"/>
    </source>
</evidence>
<feature type="region of interest" description="V5" evidence="32">
    <location>
        <begin position="453"/>
        <end position="463"/>
    </location>
</feature>
<dbReference type="GO" id="GO:1903911">
    <property type="term" value="P:positive regulation of receptor clustering"/>
    <property type="evidence" value="ECO:0007669"/>
    <property type="project" value="UniProtKB-UniRule"/>
</dbReference>
<evidence type="ECO:0000259" key="35">
    <source>
        <dbReference type="Pfam" id="PF00516"/>
    </source>
</evidence>
<comment type="PTM">
    <text evidence="32">Highly glycosylated by host. The high number of glycan on the protein is reffered to as 'glycan shield' because it contributes to hide protein sequence from adaptive immune system.</text>
</comment>
<feature type="short sequence motif" description="YXXL motif; contains endocytosis signal" evidence="32">
    <location>
        <begin position="705"/>
        <end position="708"/>
    </location>
</feature>
<keyword evidence="29 32" id="KW-0899">Viral immunoevasion</keyword>
<name>T1WIY6_HV1</name>
<keyword evidence="17 32" id="KW-1161">Viral attachment to host cell</keyword>
<evidence type="ECO:0000256" key="12">
    <source>
        <dbReference type="ARBA" id="ARBA00022595"/>
    </source>
</evidence>
<feature type="short sequence motif" description="Di-leucine internalization motif" evidence="32">
    <location>
        <begin position="855"/>
        <end position="856"/>
    </location>
</feature>
<evidence type="ECO:0000256" key="29">
    <source>
        <dbReference type="ARBA" id="ARBA00023280"/>
    </source>
</evidence>
<evidence type="ECO:0000256" key="20">
    <source>
        <dbReference type="ARBA" id="ARBA00022879"/>
    </source>
</evidence>
<evidence type="ECO:0000256" key="21">
    <source>
        <dbReference type="ARBA" id="ARBA00022890"/>
    </source>
</evidence>
<keyword evidence="20 32" id="KW-0261">Viral envelope protein</keyword>
<dbReference type="CDD" id="cd09909">
    <property type="entry name" value="HIV-1-like_HR1-HR2"/>
    <property type="match status" value="1"/>
</dbReference>
<feature type="chain" id="PRO_5023324321" description="Envelope glycoprotein gp160" evidence="32">
    <location>
        <begin position="32"/>
        <end position="856"/>
    </location>
</feature>
<comment type="PTM">
    <text evidence="32">Palmitoylation of the transmembrane protein and of Env polyprotein (prior to its proteolytic cleavage) is essential for their association with host cell membrane lipid rafts. Palmitoylation is therefore required for envelope trafficking to classical lipid rafts, but not for viral replication.</text>
</comment>
<dbReference type="FunFam" id="2.170.40.20:FF:000003">
    <property type="entry name" value="Envelope glycoprotein gp160"/>
    <property type="match status" value="1"/>
</dbReference>
<comment type="miscellaneous">
    <text evidence="32">HIV-1 lineages are divided in three main groups, M (for Major), O (for Outlier), and N (for New, or Non-M, Non-O). The vast majority of strains found worldwide belong to the group M. Group O seems to be endemic to and largely confined to Cameroon and neighboring countries in West Central Africa, where these viruses represent a small minority of HIV-1 strains. The group N is represented by a limited number of isolates from Cameroonian persons. The group M is further subdivided in 9 clades or subtypes (A to D, F to H, J and K).</text>
</comment>
<dbReference type="InterPro" id="IPR037527">
    <property type="entry name" value="Gp160"/>
</dbReference>
<keyword evidence="25 32" id="KW-0472">Membrane</keyword>
<evidence type="ECO:0000256" key="26">
    <source>
        <dbReference type="ARBA" id="ARBA00023139"/>
    </source>
</evidence>
<evidence type="ECO:0000256" key="4">
    <source>
        <dbReference type="ARBA" id="ARBA00004563"/>
    </source>
</evidence>
<dbReference type="HAMAP" id="MF_04083">
    <property type="entry name" value="HIV_ENV"/>
    <property type="match status" value="1"/>
</dbReference>
<feature type="transmembrane region" description="Helical" evidence="33">
    <location>
        <begin position="504"/>
        <end position="527"/>
    </location>
</feature>
<evidence type="ECO:0000256" key="33">
    <source>
        <dbReference type="RuleBase" id="RU363095"/>
    </source>
</evidence>
<feature type="domain" description="Retroviral envelope protein GP41-like" evidence="36">
    <location>
        <begin position="522"/>
        <end position="713"/>
    </location>
</feature>
<feature type="region of interest" description="Disordered" evidence="34">
    <location>
        <begin position="712"/>
        <end position="731"/>
    </location>
</feature>
<comment type="subunit">
    <text evidence="32">The mature envelope protein (Env) consists of a homotrimer of non-covalently associated gp120-gp41 heterodimers. The resulting complex protrudes from the virus surface as a spike. There seems to be as few as 10 spikes on the average virion. Surface protein gp120 interacts with host CD4, CCR5 and CXCR4. Gp120 also interacts with the C-type lectins CD209/DC-SIGN and CLEC4M/DC-SIGNR (collectively referred to as DC-SIGN(R)). Gp120 and gp41 interact with GalCer. Gp120 interacts with host ITGA4/ITGB7 complex; on CD4+ T-cells, this interaction results in rapid activation of integrin ITGAL/LFA-1, which facilitates efficient cell-to-cell spreading of HIV-1. Gp120 interacts with cell-associated heparan sulfate; this interaction increases virus infectivity on permissive cells and may be involved in infection of CD4- cells.</text>
</comment>
<keyword evidence="10 32" id="KW-1165">Clathrin-mediated endocytosis of virus by host</keyword>
<dbReference type="GO" id="GO:1903908">
    <property type="term" value="P:positive regulation of plasma membrane raft polarization"/>
    <property type="evidence" value="ECO:0007669"/>
    <property type="project" value="UniProtKB-UniRule"/>
</dbReference>
<feature type="region of interest" description="Immunosuppression" evidence="32">
    <location>
        <begin position="566"/>
        <end position="584"/>
    </location>
</feature>
<comment type="subcellular location">
    <molecule>Surface protein gp120</molecule>
    <subcellularLocation>
        <location evidence="32">Virion membrane</location>
        <topology evidence="32">Peripheral membrane protein</topology>
    </subcellularLocation>
    <subcellularLocation>
        <location evidence="32">Host cell membrane</location>
        <topology evidence="32">Peripheral membrane protein</topology>
    </subcellularLocation>
    <subcellularLocation>
        <location evidence="32">Host endosome membrane</location>
        <topology evidence="32">Single-pass type I membrane protein</topology>
    </subcellularLocation>
    <text evidence="32">The surface protein is not anchored to the viral envelope, but associates with the extravirion surface through its binding to TM. It is probably concentrated at the site of budding and incorporated into the virions possibly by contacts between the cytoplasmic tail of Env and the N-terminus of Gag.</text>
</comment>
<evidence type="ECO:0000313" key="37">
    <source>
        <dbReference type="EMBL" id="AGU35911.1"/>
    </source>
</evidence>
<keyword evidence="22 32" id="KW-1133">Transmembrane helix</keyword>
<comment type="caution">
    <text evidence="32 33">Lacks conserved residue(s) required for the propagation of feature annotation.</text>
</comment>
<dbReference type="SUPFAM" id="SSF58069">
    <property type="entry name" value="Virus ectodomain"/>
    <property type="match status" value="1"/>
</dbReference>
<keyword evidence="28 32" id="KW-0325">Glycoprotein</keyword>
<feature type="transmembrane region" description="Helical" evidence="33">
    <location>
        <begin position="671"/>
        <end position="698"/>
    </location>
</feature>
<evidence type="ECO:0000256" key="1">
    <source>
        <dbReference type="ARBA" id="ARBA00004402"/>
    </source>
</evidence>
<keyword evidence="30 32" id="KW-0449">Lipoprotein</keyword>
<dbReference type="InterPro" id="IPR000328">
    <property type="entry name" value="GP41-like"/>
</dbReference>
<dbReference type="InterPro" id="IPR000777">
    <property type="entry name" value="HIV1_Gp120"/>
</dbReference>
<dbReference type="GO" id="GO:0019064">
    <property type="term" value="P:fusion of virus membrane with host plasma membrane"/>
    <property type="evidence" value="ECO:0007669"/>
    <property type="project" value="UniProtKB-UniRule"/>
</dbReference>
<dbReference type="Pfam" id="PF00516">
    <property type="entry name" value="GP120"/>
    <property type="match status" value="2"/>
</dbReference>
<feature type="region of interest" description="CD4-binding loop" evidence="32">
    <location>
        <begin position="358"/>
        <end position="368"/>
    </location>
</feature>
<feature type="domain" description="Human immunodeficiency virus 1 envelope glycoprotein Gp120" evidence="35">
    <location>
        <begin position="147"/>
        <end position="503"/>
    </location>
</feature>
<feature type="disulfide bond" evidence="32">
    <location>
        <begin position="224"/>
        <end position="235"/>
    </location>
</feature>
<evidence type="ECO:0000256" key="6">
    <source>
        <dbReference type="ARBA" id="ARBA00004650"/>
    </source>
</evidence>
<comment type="domain">
    <text evidence="32">The membrane proximal external region (MPER) present in gp41 is a tryptophan-rich region recognized by the antibodies 2F5, Z13, and 4E10. MPER seems to play a role in fusion.</text>
</comment>
<evidence type="ECO:0000256" key="24">
    <source>
        <dbReference type="ARBA" id="ARBA00023054"/>
    </source>
</evidence>
<dbReference type="SUPFAM" id="SSF56502">
    <property type="entry name" value="gp120 core"/>
    <property type="match status" value="2"/>
</dbReference>
<gene>
    <name evidence="32 37" type="primary">env</name>
</gene>
<evidence type="ECO:0000259" key="36">
    <source>
        <dbReference type="Pfam" id="PF00517"/>
    </source>
</evidence>
<evidence type="ECO:0000256" key="2">
    <source>
        <dbReference type="ARBA" id="ARBA00004433"/>
    </source>
</evidence>
<evidence type="ECO:0000256" key="23">
    <source>
        <dbReference type="ARBA" id="ARBA00023046"/>
    </source>
</evidence>
<reference evidence="37" key="2">
    <citation type="submission" date="2013-08" db="EMBL/GenBank/DDBJ databases">
        <authorList>
            <person name="Permar S."/>
            <person name="Salazar M."/>
            <person name="Gao F."/>
            <person name="Cai F."/>
            <person name="Learn G."/>
            <person name="Kalilani L."/>
            <person name="Hahn B."/>
            <person name="Shaw G."/>
            <person name="Salazar-Gonzalez J."/>
        </authorList>
    </citation>
    <scope>NUCLEOTIDE SEQUENCE</scope>
    <source>
        <strain evidence="37">4419_325</strain>
    </source>
</reference>
<dbReference type="GO" id="GO:0019031">
    <property type="term" value="C:viral envelope"/>
    <property type="evidence" value="ECO:0007669"/>
    <property type="project" value="UniProtKB-KW"/>
</dbReference>
<feature type="compositionally biased region" description="Basic and acidic residues" evidence="34">
    <location>
        <begin position="719"/>
        <end position="731"/>
    </location>
</feature>
<comment type="function">
    <text evidence="32">Transmembrane protein gp41: Acts as a class I viral fusion protein. Under the current model, the protein has at least 3 conformational states: pre-fusion native state, pre-hairpin intermediate state, and post-fusion hairpin state. During fusion of viral and target intracellular membranes, the coiled coil regions (heptad repeats) assume a trimer-of-hairpins structure, positioning the fusion peptide in close proximity to the C-terminal region of the ectodomain. The formation of this structure appears to drive apposition and subsequent fusion of viral and target cell membranes. Complete fusion occurs in host cell endosomes and is dynamin-dependent, however some lipid transfer might occur at the plasma membrane. The virus undergoes clathrin-dependent internalization long before endosomal fusion, thus minimizing the surface exposure of conserved viral epitopes during fusion and reducing the efficacy of inhibitors targeting these epitopes. Membranes fusion leads to delivery of the nucleocapsid into the cytoplasm.</text>
</comment>
<keyword evidence="12 32" id="KW-1162">Viral penetration into host cytoplasm</keyword>
<evidence type="ECO:0000256" key="8">
    <source>
        <dbReference type="ARBA" id="ARBA00022510"/>
    </source>
</evidence>
<dbReference type="GO" id="GO:0019062">
    <property type="term" value="P:virion attachment to host cell"/>
    <property type="evidence" value="ECO:0007669"/>
    <property type="project" value="UniProtKB-UniRule"/>
</dbReference>
<feature type="region of interest" description="Fusion peptide" evidence="32">
    <location>
        <begin position="504"/>
        <end position="524"/>
    </location>
</feature>
<comment type="domain">
    <text evidence="32 33">The 17 amino acids long immunosuppressive region is present in many retroviral envelope proteins. Synthetic peptides derived from this relatively conserved sequence inhibit immune function in vitro and in vivo.</text>
</comment>
<dbReference type="GO" id="GO:0019082">
    <property type="term" value="P:viral protein processing"/>
    <property type="evidence" value="ECO:0007669"/>
    <property type="project" value="UniProtKB-UniRule"/>
</dbReference>
<evidence type="ECO:0000256" key="17">
    <source>
        <dbReference type="ARBA" id="ARBA00022804"/>
    </source>
</evidence>
<feature type="coiled-coil region" evidence="32">
    <location>
        <begin position="626"/>
        <end position="660"/>
    </location>
</feature>
<comment type="domain">
    <text evidence="32">The CD4-binding region is targeted by the antibody b12.</text>
</comment>
<reference evidence="37" key="1">
    <citation type="journal article" date="2013" name="Retrovirology">
        <title>Clonal amplification and maternal-infant transmission of nevirapine-resistant HIV-1 variants in breast milk following single-dose nevirapine prophylaxis.</title>
        <authorList>
            <person name="Permar S.R."/>
            <person name="Salazar M.G."/>
            <person name="Gao F."/>
            <person name="Cai F."/>
            <person name="Learn G.H."/>
            <person name="Kalilani L."/>
            <person name="Hahn B.H."/>
            <person name="Shaw G.M."/>
            <person name="Salazar-Gonzalez J.F."/>
        </authorList>
    </citation>
    <scope>NUCLEOTIDE SEQUENCE</scope>
    <source>
        <strain evidence="37">4419_325</strain>
    </source>
</reference>
<evidence type="ECO:0000256" key="30">
    <source>
        <dbReference type="ARBA" id="ARBA00023288"/>
    </source>
</evidence>
<dbReference type="Gene3D" id="1.10.287.210">
    <property type="match status" value="1"/>
</dbReference>
<keyword evidence="31 32" id="KW-1160">Virus entry into host cell</keyword>
<feature type="site" description="Cleavage; by host furin" evidence="32">
    <location>
        <begin position="503"/>
        <end position="504"/>
    </location>
</feature>
<comment type="domain">
    <text evidence="32">Some of the most genetically diverse regions of the viral genome are present in Env. They are called variable regions 1 through 5 (V1 through V5). Coreceptor usage of gp120 is determined mainly by the primary structure of the third variable region (V3) in the outer domain of gp120. The sequence of V3 determines which coreceptor, CCR5 and/or CXCR4 (corresponding to R5/macrophage, X4/T cell and R5X4/T cell and macrophage tropism), is used to trigger the fusion potential of the Env complex, and hence which cells the virus can infect. Binding to CCR5 involves a region adjacent in addition to V3.</text>
</comment>
<keyword evidence="14 32" id="KW-0812">Transmembrane</keyword>
<feature type="topological domain" description="Cytoplasmic" evidence="32">
    <location>
        <begin position="699"/>
        <end position="856"/>
    </location>
</feature>
<comment type="function">
    <text evidence="32">Surface protein gp120: Attaches the virus to the host lymphoid cell by binding to the primary receptor CD4. This interaction induces a structural rearrangement creating a high affinity binding site for a chemokine coreceptor like CXCR4 and/or CCR5. Acts as a ligand for CD209/DC-SIGN and CLEC4M/DC-SIGNR, which are respectively found on dendritic cells (DCs), and on endothelial cells of liver sinusoids and lymph node sinuses. These interactions allow capture of viral particles at mucosal surfaces by these cells and subsequent transmission to permissive cells. HIV subverts the migration properties of dendritic cells to gain access to CD4+ T-cells in lymph nodes. Virus transmission to permissive T-cells occurs either in trans (without DCs infection, through viral capture and transmission), or in cis (following DCs productive infection, through the usual CD4-gp120 interaction), thereby inducing a robust infection. In trans infection, bound virions remain infectious over days and it is proposed that they are not degraded, but protected in non-lysosomal acidic organelles within the DCs close to the cell membrane thus contributing to the viral infectious potential during DCs' migration from the periphery to the lymphoid tissues. On arrival at lymphoid tissues, intact virions recycle back to DCs' cell surface allowing virus transmission to CD4+ T-cells.</text>
</comment>
<dbReference type="GO" id="GO:0075512">
    <property type="term" value="P:clathrin-dependent endocytosis of virus by host cell"/>
    <property type="evidence" value="ECO:0007669"/>
    <property type="project" value="UniProtKB-UniRule"/>
</dbReference>
<organismHost>
    <name type="scientific">Homo sapiens</name>
    <name type="common">Human</name>
    <dbReference type="NCBI Taxonomy" id="9606"/>
</organismHost>
<organism evidence="37">
    <name type="scientific">Human immunodeficiency virus type 1</name>
    <name type="common">HIV-1</name>
    <dbReference type="NCBI Taxonomy" id="11676"/>
    <lineage>
        <taxon>Viruses</taxon>
        <taxon>Riboviria</taxon>
        <taxon>Pararnavirae</taxon>
        <taxon>Artverviricota</taxon>
        <taxon>Revtraviricetes</taxon>
        <taxon>Ortervirales</taxon>
        <taxon>Retroviridae</taxon>
        <taxon>Orthoretrovirinae</taxon>
        <taxon>Lentivirus</taxon>
        <taxon>Lentivirus humimdef1</taxon>
    </lineage>
</organism>
<dbReference type="GO" id="GO:0052031">
    <property type="term" value="P:symbiont-mediated perturbation of host defense response"/>
    <property type="evidence" value="ECO:0007669"/>
    <property type="project" value="UniProtKB-UniRule"/>
</dbReference>
<comment type="subcellular location">
    <molecule>Transmembrane protein gp41</molecule>
    <subcellularLocation>
        <location evidence="32">Virion membrane</location>
        <topology evidence="32">Single-pass type I membrane protein</topology>
    </subcellularLocation>
    <subcellularLocation>
        <location evidence="32">Host cell membrane</location>
        <topology evidence="32">Single-pass type I membrane protein</topology>
    </subcellularLocation>
    <subcellularLocation>
        <location evidence="32">Host endosome membrane</location>
        <topology evidence="32">Single-pass type I membrane protein</topology>
    </subcellularLocation>
    <text evidence="32">It is probably concentrated at the site of budding and incorporated into the virions possibly by contacts between the cytoplasmic tail of Env and the N-terminus of Gag.</text>
</comment>
<feature type="disulfide bond" evidence="32">
    <location>
        <begin position="590"/>
        <end position="596"/>
    </location>
</feature>
<proteinExistence type="inferred from homology"/>
<evidence type="ECO:0000256" key="18">
    <source>
        <dbReference type="ARBA" id="ARBA00022844"/>
    </source>
</evidence>
<keyword evidence="21 32" id="KW-1164">Virus endocytosis by host</keyword>
<dbReference type="GO" id="GO:0005198">
    <property type="term" value="F:structural molecule activity"/>
    <property type="evidence" value="ECO:0007669"/>
    <property type="project" value="UniProtKB-UniRule"/>
</dbReference>
<keyword evidence="11 32" id="KW-0945">Host-virus interaction</keyword>
<feature type="transmembrane region" description="Helical" evidence="33">
    <location>
        <begin position="15"/>
        <end position="41"/>
    </location>
</feature>
<keyword evidence="19 32" id="KW-1043">Host membrane</keyword>
<dbReference type="GO" id="GO:0039654">
    <property type="term" value="P:fusion of virus membrane with host endosome membrane"/>
    <property type="evidence" value="ECO:0007669"/>
    <property type="project" value="UniProtKB-UniRule"/>
</dbReference>
<evidence type="ECO:0000256" key="13">
    <source>
        <dbReference type="ARBA" id="ARBA00022685"/>
    </source>
</evidence>
<evidence type="ECO:0000256" key="31">
    <source>
        <dbReference type="ARBA" id="ARBA00023296"/>
    </source>
</evidence>
<evidence type="ECO:0000256" key="22">
    <source>
        <dbReference type="ARBA" id="ARBA00022989"/>
    </source>
</evidence>
<dbReference type="GO" id="GO:0016020">
    <property type="term" value="C:membrane"/>
    <property type="evidence" value="ECO:0007669"/>
    <property type="project" value="UniProtKB-UniRule"/>
</dbReference>
<evidence type="ECO:0000256" key="10">
    <source>
        <dbReference type="ARBA" id="ARBA00022570"/>
    </source>
</evidence>
<protein>
    <recommendedName>
        <fullName evidence="32">Envelope glycoprotein gp160</fullName>
    </recommendedName>
    <alternativeName>
        <fullName evidence="32">Env polyprotein</fullName>
    </alternativeName>
    <component>
        <recommendedName>
            <fullName evidence="32">Surface protein gp120</fullName>
            <shortName evidence="32">SU</shortName>
        </recommendedName>
        <alternativeName>
            <fullName evidence="32">Glycoprotein 120</fullName>
            <shortName evidence="32">gp120</shortName>
        </alternativeName>
    </component>
    <component>
        <recommendedName>
            <fullName evidence="32">Transmembrane protein gp41</fullName>
            <shortName evidence="32">TM</shortName>
        </recommendedName>
        <alternativeName>
            <fullName evidence="32">Glycoprotein 41</fullName>
            <shortName evidence="32">gp41</shortName>
        </alternativeName>
    </component>
</protein>
<feature type="domain" description="Human immunodeficiency virus 1 envelope glycoprotein Gp120" evidence="35">
    <location>
        <begin position="33"/>
        <end position="139"/>
    </location>
</feature>
<evidence type="ECO:0000256" key="5">
    <source>
        <dbReference type="ARBA" id="ARBA00004578"/>
    </source>
</evidence>
<evidence type="ECO:0000256" key="27">
    <source>
        <dbReference type="ARBA" id="ARBA00023157"/>
    </source>
</evidence>
<keyword evidence="27 32" id="KW-1015">Disulfide bond</keyword>
<evidence type="ECO:0000256" key="14">
    <source>
        <dbReference type="ARBA" id="ARBA00022692"/>
    </source>
</evidence>
<keyword evidence="9 32" id="KW-1032">Host cell membrane</keyword>
<comment type="miscellaneous">
    <text evidence="32">Inhibitors targeting HIV-1 viral envelope proteins are used as antiretroviral drugs. Attachment of virions to the cell surface via non-specific interactions and CD4 binding can be blocked by inhibitors that include cyanovirin-N, cyclotriazadisulfonamide analogs, PRO 2000, TNX 355 and PRO 542. In addition, BMS 806 can block CD4-induced conformational changes. Env interactions with the coreceptor molecules can be targeted by CCR5 antagonists including SCH-D, maraviroc (UK 427857) and aplaviroc (GW 873140), and the CXCR4 antagonist AMD 070. Fusion of viral and cellular membranes can be inhibited by peptides such as enfuvirtide and tifuvirtide (T 1249). Resistance to inhibitors associated with mutations in Env are observed. Most of the time, single mutations confer only a modest reduction in drug susceptibility. Combination of several mutations is usually required to develop a high-level drug resistance.</text>
</comment>
<accession>T1WIY6</accession>
<evidence type="ECO:0000256" key="11">
    <source>
        <dbReference type="ARBA" id="ARBA00022581"/>
    </source>
</evidence>
<comment type="similarity">
    <text evidence="32">Belongs to the HIV-1 env protein family.</text>
</comment>
<evidence type="ECO:0000256" key="32">
    <source>
        <dbReference type="HAMAP-Rule" id="MF_04083"/>
    </source>
</evidence>
<keyword evidence="16 32" id="KW-0732">Signal</keyword>
<evidence type="ECO:0000256" key="34">
    <source>
        <dbReference type="SAM" id="MobiDB-lite"/>
    </source>
</evidence>
<evidence type="ECO:0000256" key="15">
    <source>
        <dbReference type="ARBA" id="ARBA00022703"/>
    </source>
</evidence>
<feature type="lipid moiety-binding region" description="S-palmitoyl cysteine; by host" evidence="32">
    <location>
        <position position="757"/>
    </location>
</feature>
<feature type="region of interest" description="MPER; binding to GalCer" evidence="32">
    <location>
        <begin position="655"/>
        <end position="676"/>
    </location>
</feature>
<dbReference type="GO" id="GO:0020002">
    <property type="term" value="C:host cell plasma membrane"/>
    <property type="evidence" value="ECO:0007669"/>
    <property type="project" value="UniProtKB-SubCell"/>
</dbReference>
<keyword evidence="24 32" id="KW-0175">Coiled coil</keyword>
<comment type="subcellular location">
    <subcellularLocation>
        <location evidence="3">Host cell membrane</location>
        <topology evidence="3">Peripheral membrane protein</topology>
    </subcellularLocation>
    <subcellularLocation>
        <location evidence="1">Host cell membrane</location>
        <topology evidence="1">Single-pass type I membrane protein</topology>
    </subcellularLocation>
    <subcellularLocation>
        <location evidence="2">Host endosome membrane</location>
        <topology evidence="2">Peripheral membrane protein</topology>
    </subcellularLocation>
    <subcellularLocation>
        <location evidence="5">Host endosome membrane</location>
        <topology evidence="5">Single-pass type I membrane protein</topology>
    </subcellularLocation>
    <subcellularLocation>
        <location evidence="6">Virion membrane</location>
        <topology evidence="6">Peripheral membrane protein</topology>
    </subcellularLocation>
    <subcellularLocation>
        <location evidence="4">Virion membrane</location>
        <topology evidence="4">Single-pass type I membrane protein</topology>
    </subcellularLocation>
</comment>
<comment type="domain">
    <text evidence="32">The YXXL motif is involved in determining the exact site of viral release at the surface of infected mononuclear cells and promotes endocytosis. YXXL and di-leucine endocytosis motifs interact directly or indirectly with the clathrin adapter complexes, opperate independently, and their activities are not additive.</text>
</comment>
<sequence>MRVRGILRSWQPWGIWGILGFWMVLTCSVLGNLWVTVYYGVPVWKEAKTTLFCASDAKAYEREMHNVWATHACVPTDPNPQELVLENVTENFNMWKNDMVDQMHEDIISLWDQSLKPCVKLTPLCVTLDCKNSTKNITDSRNITDNGERKNCSFNITTEIKDKKQNVYALFYKLDIVPLHEDNSSYYRLINCNTSAITQACPKVSFDPIPIHYCAPAGYAILKCNNKTFNGTGPCHNVSTVQCTHGIKPVVSTQLLLNGSLAEEEIIIRSKDLTDNAKIIIVHLNKSVEINCTRPGNNTRKSIRIGPGQTFYAPNGIIGNIRKAHCNIKGKQWNETLIKVGEKLAELFPNKIIKFNSSSGGDLEITTHSFNCGGEFFYCDTSGLFNGTYNPNDTTSNSSSLNNITLTLPCKIKQVINMWQGVGKAIYAPPIAGNITCRSNITGLLLLRDGGTTNDTEEIFRPGGGDMRDNWRSELYKYKVVEIKPLGVAPTKAKRRVVEREKRAVGIGAVLLGFLGAAGSTMGAASITLTVQARQLLSGIVQQQSNLLRAIEAQQHMLQLTVWGIKQLQARVLAIERYLKDQQLLGIWGCSGKLICTTSVPWNDSWSHNKSLQDIWDNMTWMQWDKEINNYTSTIYRLLEESQNQQEKNEQDLLALDSWQNLWNWFSISKWLWYIKIFIMIVGGLIGLRIIFAVLSIVNRVRQGYSPLSFQTLTPSPRGPDRLGRIEEEGGEQDRDRSIRLVSGFLALAWDDLRSLCLFLYHRLRDFLLVIARTVEILGRSSLRGLQRGWEALKYLGNLVQYWGSEIKKSAINLFDTIAIAVAEGTDRIIEIIQRIYRAICNIPVRIRQGFEAALL</sequence>
<evidence type="ECO:0000256" key="25">
    <source>
        <dbReference type="ARBA" id="ARBA00023136"/>
    </source>
</evidence>